<dbReference type="EMBL" id="RSDG01000001">
    <property type="protein sequence ID" value="RRR50388.1"/>
    <property type="molecule type" value="Genomic_DNA"/>
</dbReference>
<evidence type="ECO:0008006" key="3">
    <source>
        <dbReference type="Google" id="ProtNLM"/>
    </source>
</evidence>
<dbReference type="InterPro" id="IPR008577">
    <property type="entry name" value="DUF859"/>
</dbReference>
<proteinExistence type="predicted"/>
<reference evidence="1 2" key="1">
    <citation type="submission" date="2018-11" db="EMBL/GenBank/DDBJ databases">
        <authorList>
            <person name="Stevens M.J."/>
            <person name="Cernela N."/>
            <person name="Spoerry Serrano N."/>
            <person name="Schmitt S."/>
            <person name="Schrenzel J."/>
            <person name="Stephan R."/>
        </authorList>
    </citation>
    <scope>NUCLEOTIDE SEQUENCE [LARGE SCALE GENOMIC DNA]</scope>
    <source>
        <strain evidence="1 2">SS1014</strain>
    </source>
</reference>
<comment type="caution">
    <text evidence="1">The sequence shown here is derived from an EMBL/GenBank/DDBJ whole genome shotgun (WGS) entry which is preliminary data.</text>
</comment>
<evidence type="ECO:0000313" key="1">
    <source>
        <dbReference type="EMBL" id="RRR50388.1"/>
    </source>
</evidence>
<protein>
    <recommendedName>
        <fullName evidence="3">Phage structural protein</fullName>
    </recommendedName>
</protein>
<accession>A0A3R8R9D1</accession>
<gene>
    <name evidence="1" type="ORF">EJA00_00135</name>
</gene>
<dbReference type="AlphaFoldDB" id="A0A3R8R9D1"/>
<reference evidence="1 2" key="2">
    <citation type="submission" date="2018-12" db="EMBL/GenBank/DDBJ databases">
        <title>Whole-genome sequences of fifteen clinical Streptococcus suis strains isolated from pigs between 2006 and 2018.</title>
        <authorList>
            <person name="Stevens M.J.A."/>
            <person name="Cernela N."/>
            <person name="Spoerry Serrano N."/>
            <person name="Schmitt S."/>
            <person name="Schrenzel J."/>
            <person name="Stephan R."/>
        </authorList>
    </citation>
    <scope>NUCLEOTIDE SEQUENCE [LARGE SCALE GENOMIC DNA]</scope>
    <source>
        <strain evidence="1 2">SS1014</strain>
    </source>
</reference>
<dbReference type="CDD" id="cd19958">
    <property type="entry name" value="pyocin_knob"/>
    <property type="match status" value="1"/>
</dbReference>
<sequence>MAVFRYSGNWRGFLEGTSSTVSQDISGNSSVIKIDVWIGMDTGWNIEFGNTYGNTVTVTCDGQSQTIAVGPLYLDGSKKHLGSVQFRVGHNADGTKSAGIGLSSNMSNISYGTLNFGNASGNWVHGLTTIPRSSSVSVSPGVIGSALTININRQSSSFKHVVRYAWGNKSGTIATNVDTSTTWTIPLDFANDIPNSTSGTGTIYVDTYSGSTKTGTQSTAFTASVPDSIKPSLTGFTLVDGNTAARTLIPGEQQFVQIVSNIAVHFGRATGAYGSTITSYHAEIVGKNQSTSQNGGSLGSMNYHGQVTIRARVTDSRGRTSNTIERTVTVLEYFAPAFNFSVERSGATSSTFSILRNARIAPLTVGGSQRNIMTLTFRVAPADSNNYTPDNGPASGTFTTLASLTNSLANLSGTYSSDKSWDVIGILEDKFTRSEFKIKVSTEAVVFSYEKGNRFAVGKIVDTNLPGGSIESTGGYYLNGKSIQQYQLTRNDGRAHINPYSKIEEYVQSGFYYVDSPTLPDPVGGYLLVESYDIRYVKQTYTPYNKNKTYLRVKNNTTWTPWVEYAKADHPNLINTGWQSAGYPGTYYKRVGDVLTIKYDFTGNGSTMNIGSIPSDIWVAPQSYMLVIAKWSISGSDNSHVQINQGTGAFNVLATGNGIVYRGQLTIMI</sequence>
<evidence type="ECO:0000313" key="2">
    <source>
        <dbReference type="Proteomes" id="UP000273973"/>
    </source>
</evidence>
<dbReference type="Pfam" id="PF05895">
    <property type="entry name" value="DUF859"/>
    <property type="match status" value="1"/>
</dbReference>
<name>A0A3R8R9D1_STRSU</name>
<organism evidence="1 2">
    <name type="scientific">Streptococcus suis</name>
    <dbReference type="NCBI Taxonomy" id="1307"/>
    <lineage>
        <taxon>Bacteria</taxon>
        <taxon>Bacillati</taxon>
        <taxon>Bacillota</taxon>
        <taxon>Bacilli</taxon>
        <taxon>Lactobacillales</taxon>
        <taxon>Streptococcaceae</taxon>
        <taxon>Streptococcus</taxon>
    </lineage>
</organism>
<dbReference type="Proteomes" id="UP000273973">
    <property type="component" value="Unassembled WGS sequence"/>
</dbReference>
<dbReference type="RefSeq" id="WP_125183260.1">
    <property type="nucleotide sequence ID" value="NZ_RSDG01000001.1"/>
</dbReference>